<dbReference type="Proteomes" id="UP000827889">
    <property type="component" value="Chromosome 4"/>
</dbReference>
<organism evidence="2 3">
    <name type="scientific">Rhodamnia argentea</name>
    <dbReference type="NCBI Taxonomy" id="178133"/>
    <lineage>
        <taxon>Eukaryota</taxon>
        <taxon>Viridiplantae</taxon>
        <taxon>Streptophyta</taxon>
        <taxon>Embryophyta</taxon>
        <taxon>Tracheophyta</taxon>
        <taxon>Spermatophyta</taxon>
        <taxon>Magnoliopsida</taxon>
        <taxon>eudicotyledons</taxon>
        <taxon>Gunneridae</taxon>
        <taxon>Pentapetalae</taxon>
        <taxon>rosids</taxon>
        <taxon>malvids</taxon>
        <taxon>Myrtales</taxon>
        <taxon>Myrtaceae</taxon>
        <taxon>Myrtoideae</taxon>
        <taxon>Myrteae</taxon>
        <taxon>Australasian group</taxon>
        <taxon>Rhodamnia</taxon>
    </lineage>
</organism>
<evidence type="ECO:0000313" key="3">
    <source>
        <dbReference type="RefSeq" id="XP_030548381.1"/>
    </source>
</evidence>
<evidence type="ECO:0000313" key="2">
    <source>
        <dbReference type="Proteomes" id="UP000827889"/>
    </source>
</evidence>
<reference evidence="3" key="1">
    <citation type="submission" date="2025-08" db="UniProtKB">
        <authorList>
            <consortium name="RefSeq"/>
        </authorList>
    </citation>
    <scope>IDENTIFICATION</scope>
    <source>
        <tissue evidence="3">Leaf</tissue>
    </source>
</reference>
<dbReference type="PANTHER" id="PTHR35711:SF11">
    <property type="entry name" value="GLUTAMIC ACID-RICH PROTEIN-LIKE"/>
    <property type="match status" value="1"/>
</dbReference>
<evidence type="ECO:0000256" key="1">
    <source>
        <dbReference type="SAM" id="MobiDB-lite"/>
    </source>
</evidence>
<protein>
    <submittedName>
        <fullName evidence="3">Phosphopantothenoylcysteine decarboxylase subunit VHS3-like</fullName>
    </submittedName>
</protein>
<keyword evidence="2" id="KW-1185">Reference proteome</keyword>
<feature type="region of interest" description="Disordered" evidence="1">
    <location>
        <begin position="63"/>
        <end position="169"/>
    </location>
</feature>
<dbReference type="KEGG" id="rarg:115753748"/>
<name>A0A8B8QMH6_9MYRT</name>
<proteinExistence type="predicted"/>
<accession>A0A8B8QMH6</accession>
<dbReference type="RefSeq" id="XP_030548381.1">
    <property type="nucleotide sequence ID" value="XM_030692521.2"/>
</dbReference>
<dbReference type="GeneID" id="115753748"/>
<feature type="compositionally biased region" description="Acidic residues" evidence="1">
    <location>
        <begin position="78"/>
        <end position="160"/>
    </location>
</feature>
<gene>
    <name evidence="3" type="primary">LOC115753748</name>
</gene>
<sequence length="169" mass="18009">MDTVLSHAAVSSSFLSSVLEALLAETAIFAVNGLACSLLMMKPLTGAVSILPKELDTSQSFPISELHAVKKPGPENTDASETEDDEDEDDDEGDEQDDDGGEEEDGSGEEGEGEGDPEDEPEANGEGGSGDEDDDDDEDGDEEEDDDDEDEEDEDDDDEVPQPPAKKRK</sequence>
<dbReference type="AlphaFoldDB" id="A0A8B8QMH6"/>
<dbReference type="OrthoDB" id="1938818at2759"/>
<dbReference type="PANTHER" id="PTHR35711">
    <property type="entry name" value="EXPRESSED PROTEIN"/>
    <property type="match status" value="1"/>
</dbReference>